<keyword evidence="3 9" id="KW-0813">Transport</keyword>
<dbReference type="InterPro" id="IPR023395">
    <property type="entry name" value="MCP_dom_sf"/>
</dbReference>
<feature type="repeat" description="Solcar" evidence="8">
    <location>
        <begin position="207"/>
        <end position="290"/>
    </location>
</feature>
<evidence type="ECO:0000256" key="2">
    <source>
        <dbReference type="ARBA" id="ARBA00006375"/>
    </source>
</evidence>
<comment type="similarity">
    <text evidence="2 9">Belongs to the mitochondrial carrier (TC 2.A.29) family.</text>
</comment>
<evidence type="ECO:0000256" key="5">
    <source>
        <dbReference type="ARBA" id="ARBA00022737"/>
    </source>
</evidence>
<keyword evidence="6" id="KW-1133">Transmembrane helix</keyword>
<dbReference type="GO" id="GO:0016020">
    <property type="term" value="C:membrane"/>
    <property type="evidence" value="ECO:0007669"/>
    <property type="project" value="UniProtKB-SubCell"/>
</dbReference>
<evidence type="ECO:0000256" key="3">
    <source>
        <dbReference type="ARBA" id="ARBA00022448"/>
    </source>
</evidence>
<feature type="repeat" description="Solcar" evidence="8">
    <location>
        <begin position="13"/>
        <end position="97"/>
    </location>
</feature>
<organism evidence="10">
    <name type="scientific">Starmerella bombicola</name>
    <name type="common">Yeast</name>
    <name type="synonym">Candida bombicola</name>
    <dbReference type="NCBI Taxonomy" id="75736"/>
    <lineage>
        <taxon>Eukaryota</taxon>
        <taxon>Fungi</taxon>
        <taxon>Dikarya</taxon>
        <taxon>Ascomycota</taxon>
        <taxon>Saccharomycotina</taxon>
        <taxon>Dipodascomycetes</taxon>
        <taxon>Dipodascales</taxon>
        <taxon>Trichomonascaceae</taxon>
        <taxon>Starmerella</taxon>
    </lineage>
</organism>
<name>A0A6M8YAL6_STABO</name>
<feature type="repeat" description="Solcar" evidence="8">
    <location>
        <begin position="106"/>
        <end position="197"/>
    </location>
</feature>
<evidence type="ECO:0000256" key="7">
    <source>
        <dbReference type="ARBA" id="ARBA00023136"/>
    </source>
</evidence>
<keyword evidence="7 8" id="KW-0472">Membrane</keyword>
<dbReference type="Gene3D" id="1.50.40.10">
    <property type="entry name" value="Mitochondrial carrier domain"/>
    <property type="match status" value="1"/>
</dbReference>
<sequence length="299" mass="32478">MSAHPVPPSNLKAQTVYPFWYGGAASCIAAACTHPLDLTKARMQTAKVPGQTMIGTLFRTIRGEGILAIYDGLSASMLRQASYSTVRFGTYEKLKELAQGPDRRPPPVYVLLPLSMIAGLIGSIVGNPADVANVRMQNDRTMPKEQRRGYKNAVDAVVRIAKEEGLKNCFRGLGPNVIRGVLMTASQVVSYDTGKTWLVSNFGWDPSSRLTFFSASMWAGLVATTVCSPVDVVKTQAMHASEKIGLAKTLVTSIKAEGVGFMFRGWTPAFIRLGPQTIITFVAMEQLKNWGPGARTVYI</sequence>
<dbReference type="PANTHER" id="PTHR45618">
    <property type="entry name" value="MITOCHONDRIAL DICARBOXYLATE CARRIER-RELATED"/>
    <property type="match status" value="1"/>
</dbReference>
<dbReference type="AlphaFoldDB" id="A0A6M8YAL6"/>
<dbReference type="EMBL" id="MT179577">
    <property type="protein sequence ID" value="QKK35445.1"/>
    <property type="molecule type" value="mRNA"/>
</dbReference>
<reference evidence="10" key="1">
    <citation type="journal article" date="2020" name="Appl. Microbiol. Biotechnol.">
        <title>Identification and importance of mitochondrial citrate carriers and ATP citrate lyase for glycolipid production in Starmerella bombicola.</title>
        <authorList>
            <person name="Jezierska S."/>
            <person name="Claus S."/>
            <person name="Van Bogaert I.N.A."/>
        </authorList>
    </citation>
    <scope>NUCLEOTIDE SEQUENCE</scope>
</reference>
<evidence type="ECO:0000256" key="1">
    <source>
        <dbReference type="ARBA" id="ARBA00004141"/>
    </source>
</evidence>
<evidence type="ECO:0000313" key="10">
    <source>
        <dbReference type="EMBL" id="QKK35445.1"/>
    </source>
</evidence>
<evidence type="ECO:0000256" key="6">
    <source>
        <dbReference type="ARBA" id="ARBA00022989"/>
    </source>
</evidence>
<protein>
    <submittedName>
        <fullName evidence="10">Mitochondrial MC14</fullName>
    </submittedName>
</protein>
<evidence type="ECO:0000256" key="4">
    <source>
        <dbReference type="ARBA" id="ARBA00022692"/>
    </source>
</evidence>
<evidence type="ECO:0000256" key="9">
    <source>
        <dbReference type="RuleBase" id="RU000488"/>
    </source>
</evidence>
<keyword evidence="4 8" id="KW-0812">Transmembrane</keyword>
<dbReference type="SUPFAM" id="SSF103506">
    <property type="entry name" value="Mitochondrial carrier"/>
    <property type="match status" value="1"/>
</dbReference>
<dbReference type="InterPro" id="IPR050391">
    <property type="entry name" value="Mito_Metabolite_Transporter"/>
</dbReference>
<proteinExistence type="evidence at transcript level"/>
<keyword evidence="5" id="KW-0677">Repeat</keyword>
<comment type="subcellular location">
    <subcellularLocation>
        <location evidence="1">Membrane</location>
        <topology evidence="1">Multi-pass membrane protein</topology>
    </subcellularLocation>
</comment>
<evidence type="ECO:0000256" key="8">
    <source>
        <dbReference type="PROSITE-ProRule" id="PRU00282"/>
    </source>
</evidence>
<gene>
    <name evidence="10" type="primary">MC14</name>
</gene>
<accession>A0A6M8YAL6</accession>
<dbReference type="InterPro" id="IPR018108">
    <property type="entry name" value="MCP_transmembrane"/>
</dbReference>
<dbReference type="PROSITE" id="PS50920">
    <property type="entry name" value="SOLCAR"/>
    <property type="match status" value="3"/>
</dbReference>
<dbReference type="Pfam" id="PF00153">
    <property type="entry name" value="Mito_carr"/>
    <property type="match status" value="3"/>
</dbReference>